<dbReference type="SUPFAM" id="SSF56672">
    <property type="entry name" value="DNA/RNA polymerases"/>
    <property type="match status" value="1"/>
</dbReference>
<organism evidence="2 3">
    <name type="scientific">Cyprinus carpio carpio</name>
    <dbReference type="NCBI Taxonomy" id="630221"/>
    <lineage>
        <taxon>Eukaryota</taxon>
        <taxon>Metazoa</taxon>
        <taxon>Chordata</taxon>
        <taxon>Craniata</taxon>
        <taxon>Vertebrata</taxon>
        <taxon>Euteleostomi</taxon>
        <taxon>Actinopterygii</taxon>
        <taxon>Neopterygii</taxon>
        <taxon>Teleostei</taxon>
        <taxon>Ostariophysi</taxon>
        <taxon>Cypriniformes</taxon>
        <taxon>Cyprinidae</taxon>
        <taxon>Cyprininae</taxon>
        <taxon>Cyprinus</taxon>
    </lineage>
</organism>
<dbReference type="PANTHER" id="PTHR31635:SF196">
    <property type="entry name" value="REVERSE TRANSCRIPTASE DOMAIN-CONTAINING PROTEIN-RELATED"/>
    <property type="match status" value="1"/>
</dbReference>
<sequence>MVVAIGVMFKAAQPLGATLAGSTCRSATCQPEVEGRGKWIGQIYHSNFSAKSRGTAILIRKGVSFKHNLTISDKEGRYVIVVEEIFSVPLTLVNVYGPNCDNPEFFKKVFDLIPNISDTNLIIGGDFNCVLDPYLDKSYSTKIVSSNSSKFLNSYITNSNMFDVWRILYPTAREYSFHSQTHNLYTRIDYFILDGKLMPQVCTAKYHNIIISDHSPVTFSIKIDNMEKPQRNWRLNSHLLTNKVFINHLKQDIKTFFEFNDKPDISMGVLWDTFKAYIRGCIISYQAFQRKRNRAELEALEVQIRELDMENAKHPCIEKYKKICAFKYKLNQILCSKISKSFQYVKQKYFEFGDKPQKRLARQLRKIASERAIYKIKSDTGEFLTSSRDINSRFQSFYEALYSSKGNIDPTVIAQFLDQQNLPSLNQEQIEELGAEITIKEISGTIKSLKGCKTPGPDGFCNEFYKACNELLSPYLYRVYKQAFIDQTLPSSLNEAIITVVPKKGRNPEELGSYRPISLLNTDQKILAKTLACRLNTVIRNLVHPDQKGFIPKRNSFSNLRRLFNIIYSSRGLQQDLAILSLDAEKAFDQIEWPYLFAVLKKFNLGYNFISWIKLFYSSPCARILTNQTMSSHFELHRGTRQGCSLSPLLFALAIEPLAEAIRTHNGIKGFKTRSTDNKVALYADDVILFISEPNSSIPNILNLINYYGTFAGYKINWDKSVLMPVTIKDSAWLQHLPFKMASEQFTYLGIQVTKKFSNLFKANFQPLLSKLKSMINFWRTLPISLVGRINAIKMIFLPQFLYIVQNIPVFLPKSFFKKLDSILVPFVWNYKAHRISKHHLCKPKIQGGLALPNFLYYYWAANLRALTSWIDFTPVEENWLVLEQEECLPYSINAILLSPKGIASSLYNHNPVIHNSVRIWKQLKTHFKFTQMSFLLSISANPSFCPSMLDSAFEFWKNSGLRNIGDLYINAKFASFKQLCEKYSIGFLLITSLGTFK</sequence>
<keyword evidence="3" id="KW-1185">Reference proteome</keyword>
<dbReference type="PANTHER" id="PTHR31635">
    <property type="entry name" value="REVERSE TRANSCRIPTASE DOMAIN-CONTAINING PROTEIN-RELATED"/>
    <property type="match status" value="1"/>
</dbReference>
<dbReference type="Proteomes" id="UP001108240">
    <property type="component" value="Unplaced"/>
</dbReference>
<dbReference type="CDD" id="cd09076">
    <property type="entry name" value="L1-EN"/>
    <property type="match status" value="1"/>
</dbReference>
<dbReference type="InterPro" id="IPR005135">
    <property type="entry name" value="Endo/exonuclease/phosphatase"/>
</dbReference>
<dbReference type="InterPro" id="IPR043502">
    <property type="entry name" value="DNA/RNA_pol_sf"/>
</dbReference>
<reference evidence="2" key="1">
    <citation type="submission" date="2025-08" db="UniProtKB">
        <authorList>
            <consortium name="Ensembl"/>
        </authorList>
    </citation>
    <scope>IDENTIFICATION</scope>
</reference>
<evidence type="ECO:0000259" key="1">
    <source>
        <dbReference type="PROSITE" id="PS50878"/>
    </source>
</evidence>
<name>A0A9J8B641_CYPCA</name>
<dbReference type="Pfam" id="PF00078">
    <property type="entry name" value="RVT_1"/>
    <property type="match status" value="1"/>
</dbReference>
<dbReference type="PROSITE" id="PS50878">
    <property type="entry name" value="RT_POL"/>
    <property type="match status" value="1"/>
</dbReference>
<accession>A0A9J8B641</accession>
<dbReference type="SUPFAM" id="SSF56219">
    <property type="entry name" value="DNase I-like"/>
    <property type="match status" value="1"/>
</dbReference>
<dbReference type="OMA" id="WINGILM"/>
<dbReference type="Gene3D" id="3.60.10.10">
    <property type="entry name" value="Endonuclease/exonuclease/phosphatase"/>
    <property type="match status" value="1"/>
</dbReference>
<dbReference type="AlphaFoldDB" id="A0A9J8B641"/>
<evidence type="ECO:0000313" key="2">
    <source>
        <dbReference type="Ensembl" id="ENSCCRP00000152417.1"/>
    </source>
</evidence>
<dbReference type="InterPro" id="IPR000477">
    <property type="entry name" value="RT_dom"/>
</dbReference>
<dbReference type="CDD" id="cd01650">
    <property type="entry name" value="RT_nLTR_like"/>
    <property type="match status" value="1"/>
</dbReference>
<dbReference type="InterPro" id="IPR036691">
    <property type="entry name" value="Endo/exonu/phosph_ase_sf"/>
</dbReference>
<evidence type="ECO:0000313" key="3">
    <source>
        <dbReference type="Proteomes" id="UP001108240"/>
    </source>
</evidence>
<dbReference type="GeneTree" id="ENSGT00940000163630"/>
<dbReference type="Pfam" id="PF03372">
    <property type="entry name" value="Exo_endo_phos"/>
    <property type="match status" value="1"/>
</dbReference>
<reference evidence="2" key="2">
    <citation type="submission" date="2025-09" db="UniProtKB">
        <authorList>
            <consortium name="Ensembl"/>
        </authorList>
    </citation>
    <scope>IDENTIFICATION</scope>
</reference>
<proteinExistence type="predicted"/>
<protein>
    <recommendedName>
        <fullName evidence="1">Reverse transcriptase domain-containing protein</fullName>
    </recommendedName>
</protein>
<dbReference type="Ensembl" id="ENSCCRT00000147298.1">
    <property type="protein sequence ID" value="ENSCCRP00000152417.1"/>
    <property type="gene ID" value="ENSCCRG00000057286.1"/>
</dbReference>
<dbReference type="GO" id="GO:0003824">
    <property type="term" value="F:catalytic activity"/>
    <property type="evidence" value="ECO:0007669"/>
    <property type="project" value="InterPro"/>
</dbReference>
<feature type="domain" description="Reverse transcriptase" evidence="1">
    <location>
        <begin position="482"/>
        <end position="753"/>
    </location>
</feature>